<accession>A0AAV1J1D5</accession>
<feature type="compositionally biased region" description="Basic and acidic residues" evidence="1">
    <location>
        <begin position="238"/>
        <end position="249"/>
    </location>
</feature>
<dbReference type="AlphaFoldDB" id="A0AAV1J1D5"/>
<dbReference type="EMBL" id="CAVLEF010000003">
    <property type="protein sequence ID" value="CAK1542340.1"/>
    <property type="molecule type" value="Genomic_DNA"/>
</dbReference>
<feature type="compositionally biased region" description="Basic and acidic residues" evidence="1">
    <location>
        <begin position="275"/>
        <end position="291"/>
    </location>
</feature>
<protein>
    <recommendedName>
        <fullName evidence="4">Serum response factor-binding protein 1</fullName>
    </recommendedName>
</protein>
<dbReference type="GO" id="GO:0030490">
    <property type="term" value="P:maturation of SSU-rRNA"/>
    <property type="evidence" value="ECO:0007669"/>
    <property type="project" value="TreeGrafter"/>
</dbReference>
<dbReference type="Proteomes" id="UP001497472">
    <property type="component" value="Unassembled WGS sequence"/>
</dbReference>
<dbReference type="PANTHER" id="PTHR23325:SF1">
    <property type="entry name" value="SERUM RESPONSE FACTOR-BINDING PROTEIN 1"/>
    <property type="match status" value="1"/>
</dbReference>
<sequence>MEVGAVKQAFNNEVIHLKKKLNQAKIQVIHKLTRKAKVLNEKQVPETLKEKLKRKSQAAVNEVLIIKKIKPRDIAKFIVTHNGKLIEYINKPEVDKNKACARLLTHKALQDKYKLIRDKFGNVSIDDLLMSRHERLKLKKEMKEKLKEKKNKQKEKKNGKIEVETNSSNLNISQNEGWDVVIENDNEILDNDSDTSDSDSRDGNVSNEGNTLLDEHESTEVESDKDSLPDEIDENESEMGRFVRPPPDDKDLDDDDKSKTNEIAILKEHAKMLEKAKIQNKKPDKRKENKNKNINNKIITRNFKKKEDELPLVTKVVDPFFVTASGDNYLTVAEPRAPDEVKEEHKQGNRQYRRAVMFGHVPKVKPRKDFNSKYHSHDNPKYREQESNFKHNSINKFHFNNSSDEKGKFNNQSENKVDEKPEKLHPSWEAKRKKSAILPFQGKKIVFDDS</sequence>
<evidence type="ECO:0000313" key="2">
    <source>
        <dbReference type="EMBL" id="CAK1542340.1"/>
    </source>
</evidence>
<feature type="compositionally biased region" description="Basic and acidic residues" evidence="1">
    <location>
        <begin position="213"/>
        <end position="228"/>
    </location>
</feature>
<feature type="region of interest" description="Disordered" evidence="1">
    <location>
        <begin position="333"/>
        <end position="430"/>
    </location>
</feature>
<keyword evidence="3" id="KW-1185">Reference proteome</keyword>
<feature type="compositionally biased region" description="Polar residues" evidence="1">
    <location>
        <begin position="390"/>
        <end position="402"/>
    </location>
</feature>
<feature type="compositionally biased region" description="Basic and acidic residues" evidence="1">
    <location>
        <begin position="367"/>
        <end position="389"/>
    </location>
</feature>
<name>A0AAV1J1D5_9NEOP</name>
<proteinExistence type="predicted"/>
<feature type="compositionally biased region" description="Basic and acidic residues" evidence="1">
    <location>
        <begin position="415"/>
        <end position="430"/>
    </location>
</feature>
<comment type="caution">
    <text evidence="2">The sequence shown here is derived from an EMBL/GenBank/DDBJ whole genome shotgun (WGS) entry which is preliminary data.</text>
</comment>
<dbReference type="GO" id="GO:0005634">
    <property type="term" value="C:nucleus"/>
    <property type="evidence" value="ECO:0007669"/>
    <property type="project" value="TreeGrafter"/>
</dbReference>
<feature type="compositionally biased region" description="Basic and acidic residues" evidence="1">
    <location>
        <begin position="336"/>
        <end position="347"/>
    </location>
</feature>
<evidence type="ECO:0000256" key="1">
    <source>
        <dbReference type="SAM" id="MobiDB-lite"/>
    </source>
</evidence>
<evidence type="ECO:0008006" key="4">
    <source>
        <dbReference type="Google" id="ProtNLM"/>
    </source>
</evidence>
<feature type="region of interest" description="Disordered" evidence="1">
    <location>
        <begin position="188"/>
        <end position="262"/>
    </location>
</feature>
<reference evidence="2 3" key="1">
    <citation type="submission" date="2023-11" db="EMBL/GenBank/DDBJ databases">
        <authorList>
            <person name="Okamura Y."/>
        </authorList>
    </citation>
    <scope>NUCLEOTIDE SEQUENCE [LARGE SCALE GENOMIC DNA]</scope>
</reference>
<feature type="region of interest" description="Disordered" evidence="1">
    <location>
        <begin position="275"/>
        <end position="299"/>
    </location>
</feature>
<dbReference type="InterPro" id="IPR037393">
    <property type="entry name" value="Bud22/SRFB1"/>
</dbReference>
<feature type="region of interest" description="Disordered" evidence="1">
    <location>
        <begin position="145"/>
        <end position="168"/>
    </location>
</feature>
<evidence type="ECO:0000313" key="3">
    <source>
        <dbReference type="Proteomes" id="UP001497472"/>
    </source>
</evidence>
<dbReference type="GO" id="GO:0030686">
    <property type="term" value="C:90S preribosome"/>
    <property type="evidence" value="ECO:0007669"/>
    <property type="project" value="TreeGrafter"/>
</dbReference>
<feature type="compositionally biased region" description="Acidic residues" evidence="1">
    <location>
        <begin position="188"/>
        <end position="197"/>
    </location>
</feature>
<dbReference type="PANTHER" id="PTHR23325">
    <property type="entry name" value="SERUM RESPONSE FACTOR-BINDING"/>
    <property type="match status" value="1"/>
</dbReference>
<gene>
    <name evidence="2" type="ORF">LNINA_LOCUS2244</name>
</gene>
<organism evidence="2 3">
    <name type="scientific">Leptosia nina</name>
    <dbReference type="NCBI Taxonomy" id="320188"/>
    <lineage>
        <taxon>Eukaryota</taxon>
        <taxon>Metazoa</taxon>
        <taxon>Ecdysozoa</taxon>
        <taxon>Arthropoda</taxon>
        <taxon>Hexapoda</taxon>
        <taxon>Insecta</taxon>
        <taxon>Pterygota</taxon>
        <taxon>Neoptera</taxon>
        <taxon>Endopterygota</taxon>
        <taxon>Lepidoptera</taxon>
        <taxon>Glossata</taxon>
        <taxon>Ditrysia</taxon>
        <taxon>Papilionoidea</taxon>
        <taxon>Pieridae</taxon>
        <taxon>Pierinae</taxon>
        <taxon>Leptosia</taxon>
    </lineage>
</organism>